<name>A0ABT7B9C7_9CYAN</name>
<dbReference type="InterPro" id="IPR003661">
    <property type="entry name" value="HisK_dim/P_dom"/>
</dbReference>
<evidence type="ECO:0000313" key="10">
    <source>
        <dbReference type="Proteomes" id="UP001235849"/>
    </source>
</evidence>
<dbReference type="RefSeq" id="WP_283768084.1">
    <property type="nucleotide sequence ID" value="NZ_JAQOSO010000087.1"/>
</dbReference>
<dbReference type="Gene3D" id="1.10.287.130">
    <property type="match status" value="1"/>
</dbReference>
<proteinExistence type="predicted"/>
<dbReference type="InterPro" id="IPR036890">
    <property type="entry name" value="HATPase_C_sf"/>
</dbReference>
<dbReference type="PANTHER" id="PTHR43065:SF48">
    <property type="entry name" value="HISTIDINE KINASE"/>
    <property type="match status" value="1"/>
</dbReference>
<comment type="caution">
    <text evidence="9">The sequence shown here is derived from an EMBL/GenBank/DDBJ whole genome shotgun (WGS) entry which is preliminary data.</text>
</comment>
<feature type="transmembrane region" description="Helical" evidence="7">
    <location>
        <begin position="21"/>
        <end position="40"/>
    </location>
</feature>
<dbReference type="PROSITE" id="PS50109">
    <property type="entry name" value="HIS_KIN"/>
    <property type="match status" value="1"/>
</dbReference>
<dbReference type="InterPro" id="IPR036097">
    <property type="entry name" value="HisK_dim/P_sf"/>
</dbReference>
<dbReference type="CDD" id="cd00082">
    <property type="entry name" value="HisKA"/>
    <property type="match status" value="1"/>
</dbReference>
<dbReference type="PRINTS" id="PR00344">
    <property type="entry name" value="BCTRLSENSOR"/>
</dbReference>
<dbReference type="InterPro" id="IPR003594">
    <property type="entry name" value="HATPase_dom"/>
</dbReference>
<dbReference type="SMART" id="SM00387">
    <property type="entry name" value="HATPase_c"/>
    <property type="match status" value="1"/>
</dbReference>
<comment type="catalytic activity">
    <reaction evidence="1">
        <text>ATP + protein L-histidine = ADP + protein N-phospho-L-histidine.</text>
        <dbReference type="EC" id="2.7.13.3"/>
    </reaction>
</comment>
<keyword evidence="7" id="KW-0472">Membrane</keyword>
<accession>A0ABT7B9C7</accession>
<keyword evidence="10" id="KW-1185">Reference proteome</keyword>
<feature type="domain" description="Histidine kinase" evidence="8">
    <location>
        <begin position="301"/>
        <end position="557"/>
    </location>
</feature>
<dbReference type="Pfam" id="PF02518">
    <property type="entry name" value="HATPase_c"/>
    <property type="match status" value="1"/>
</dbReference>
<feature type="transmembrane region" description="Helical" evidence="7">
    <location>
        <begin position="179"/>
        <end position="202"/>
    </location>
</feature>
<dbReference type="InterPro" id="IPR004358">
    <property type="entry name" value="Sig_transdc_His_kin-like_C"/>
</dbReference>
<keyword evidence="5" id="KW-0902">Two-component regulatory system</keyword>
<dbReference type="SUPFAM" id="SSF47384">
    <property type="entry name" value="Homodimeric domain of signal transducing histidine kinase"/>
    <property type="match status" value="1"/>
</dbReference>
<dbReference type="Gene3D" id="3.30.565.10">
    <property type="entry name" value="Histidine kinase-like ATPase, C-terminal domain"/>
    <property type="match status" value="1"/>
</dbReference>
<dbReference type="PANTHER" id="PTHR43065">
    <property type="entry name" value="SENSOR HISTIDINE KINASE"/>
    <property type="match status" value="1"/>
</dbReference>
<dbReference type="Proteomes" id="UP001235849">
    <property type="component" value="Unassembled WGS sequence"/>
</dbReference>
<reference evidence="9 10" key="1">
    <citation type="submission" date="2023-01" db="EMBL/GenBank/DDBJ databases">
        <title>Novel diversity within Roseofilum (Cyanobacteria; Desertifilaceae) from marine benthic mats with descriptions of four novel species.</title>
        <authorList>
            <person name="Wang Y."/>
            <person name="Berthold D.E."/>
            <person name="Hu J."/>
            <person name="Lefler F.W."/>
            <person name="Laughinghouse H.D. IV."/>
        </authorList>
    </citation>
    <scope>NUCLEOTIDE SEQUENCE [LARGE SCALE GENOMIC DNA]</scope>
    <source>
        <strain evidence="9 10">BLCC-M114</strain>
    </source>
</reference>
<dbReference type="Gene3D" id="6.10.340.10">
    <property type="match status" value="1"/>
</dbReference>
<keyword evidence="9" id="KW-0067">ATP-binding</keyword>
<feature type="coiled-coil region" evidence="6">
    <location>
        <begin position="251"/>
        <end position="292"/>
    </location>
</feature>
<evidence type="ECO:0000256" key="6">
    <source>
        <dbReference type="SAM" id="Coils"/>
    </source>
</evidence>
<dbReference type="GO" id="GO:0005524">
    <property type="term" value="F:ATP binding"/>
    <property type="evidence" value="ECO:0007669"/>
    <property type="project" value="UniProtKB-KW"/>
</dbReference>
<organism evidence="9 10">
    <name type="scientific">Roseofilum capinflatum BLCC-M114</name>
    <dbReference type="NCBI Taxonomy" id="3022440"/>
    <lineage>
        <taxon>Bacteria</taxon>
        <taxon>Bacillati</taxon>
        <taxon>Cyanobacteriota</taxon>
        <taxon>Cyanophyceae</taxon>
        <taxon>Desertifilales</taxon>
        <taxon>Desertifilaceae</taxon>
        <taxon>Roseofilum</taxon>
        <taxon>Roseofilum capinflatum</taxon>
    </lineage>
</organism>
<keyword evidence="7" id="KW-0812">Transmembrane</keyword>
<gene>
    <name evidence="9" type="ORF">PMG25_16990</name>
</gene>
<dbReference type="InterPro" id="IPR005467">
    <property type="entry name" value="His_kinase_dom"/>
</dbReference>
<evidence type="ECO:0000259" key="8">
    <source>
        <dbReference type="PROSITE" id="PS50109"/>
    </source>
</evidence>
<keyword evidence="4" id="KW-0418">Kinase</keyword>
<keyword evidence="7" id="KW-1133">Transmembrane helix</keyword>
<evidence type="ECO:0000256" key="2">
    <source>
        <dbReference type="ARBA" id="ARBA00012438"/>
    </source>
</evidence>
<keyword evidence="9" id="KW-0547">Nucleotide-binding</keyword>
<evidence type="ECO:0000256" key="7">
    <source>
        <dbReference type="SAM" id="Phobius"/>
    </source>
</evidence>
<evidence type="ECO:0000256" key="1">
    <source>
        <dbReference type="ARBA" id="ARBA00000085"/>
    </source>
</evidence>
<dbReference type="EMBL" id="JAQOSO010000087">
    <property type="protein sequence ID" value="MDJ1175788.1"/>
    <property type="molecule type" value="Genomic_DNA"/>
</dbReference>
<protein>
    <recommendedName>
        <fullName evidence="2">histidine kinase</fullName>
        <ecNumber evidence="2">2.7.13.3</ecNumber>
    </recommendedName>
</protein>
<keyword evidence="4" id="KW-0808">Transferase</keyword>
<evidence type="ECO:0000256" key="4">
    <source>
        <dbReference type="ARBA" id="ARBA00022777"/>
    </source>
</evidence>
<dbReference type="SUPFAM" id="SSF55874">
    <property type="entry name" value="ATPase domain of HSP90 chaperone/DNA topoisomerase II/histidine kinase"/>
    <property type="match status" value="1"/>
</dbReference>
<evidence type="ECO:0000256" key="5">
    <source>
        <dbReference type="ARBA" id="ARBA00023012"/>
    </source>
</evidence>
<sequence length="557" mass="63574">MKFLRKEHSQWTVSQRLLSTFIIAFLAVGSIALIVESWWLRRNLAEQVESRAEALAKSLIFSVEGIVEGSYRASLNRTVQNYATLPAVLEVVILGSNQQIVAHSNTIFPRSLYFRLQSDIQALEPSLRMEQPVHTEVVLDQKSILIFKVPFYSSIFSSSSGAVMLFIDRAEMERRSLQTFIFSTVILLSALIVILLVLGWAIQHTVLQPLKKINQAIEESQNNQNCVIANRFNSQEFTHLAQTFSDAYNQLQTEIIERRQAEDDLRKKSDELEKLIVELKQTQIQLIQTEKMSSLGQLVAGIAHEINNPVSFIAGNLVPIDHYFQDFVHLLEAYQRQYPNPASEIEELREELEIDFILEDAQNILRSMKHGTDRIRDIIISMRNFSRLDEADMKEADIHQGIESTLLILQHRFKEFSHSVPIELIKDYGKLPLINCYPSELNQVFMNLLANAIDALKEEAEKDKQFVPMITIRTEARYSADRLKSVLIYIADNGAGISESHQQRLFDPFFTTKPVGEGTGLGLSISYKIVVDRHKGRLVCHSELNKGTEFEIEIPVS</sequence>
<dbReference type="EC" id="2.7.13.3" evidence="2"/>
<evidence type="ECO:0000313" key="9">
    <source>
        <dbReference type="EMBL" id="MDJ1175788.1"/>
    </source>
</evidence>
<keyword evidence="3" id="KW-0597">Phosphoprotein</keyword>
<feature type="transmembrane region" description="Helical" evidence="7">
    <location>
        <begin position="149"/>
        <end position="167"/>
    </location>
</feature>
<evidence type="ECO:0000256" key="3">
    <source>
        <dbReference type="ARBA" id="ARBA00022553"/>
    </source>
</evidence>
<keyword evidence="6" id="KW-0175">Coiled coil</keyword>